<dbReference type="Proteomes" id="UP001600424">
    <property type="component" value="Unassembled WGS sequence"/>
</dbReference>
<organism evidence="4 5">
    <name type="scientific">Streptomyces wedmorensis</name>
    <dbReference type="NCBI Taxonomy" id="43759"/>
    <lineage>
        <taxon>Bacteria</taxon>
        <taxon>Bacillati</taxon>
        <taxon>Actinomycetota</taxon>
        <taxon>Actinomycetes</taxon>
        <taxon>Kitasatosporales</taxon>
        <taxon>Streptomycetaceae</taxon>
        <taxon>Streptomyces</taxon>
    </lineage>
</organism>
<accession>A0ABW6J720</accession>
<dbReference type="EMBL" id="JBHTRV010000049">
    <property type="protein sequence ID" value="MFE5985364.1"/>
    <property type="molecule type" value="Genomic_DNA"/>
</dbReference>
<feature type="region of interest" description="Disordered" evidence="3">
    <location>
        <begin position="1"/>
        <end position="100"/>
    </location>
</feature>
<evidence type="ECO:0000256" key="2">
    <source>
        <dbReference type="ARBA" id="ARBA00023204"/>
    </source>
</evidence>
<feature type="compositionally biased region" description="Polar residues" evidence="3">
    <location>
        <begin position="46"/>
        <end position="59"/>
    </location>
</feature>
<keyword evidence="1" id="KW-0227">DNA damage</keyword>
<proteinExistence type="predicted"/>
<dbReference type="RefSeq" id="WP_386253030.1">
    <property type="nucleotide sequence ID" value="NZ_JBHTRV010000049.1"/>
</dbReference>
<evidence type="ECO:0000313" key="4">
    <source>
        <dbReference type="EMBL" id="MFE5985364.1"/>
    </source>
</evidence>
<name>A0ABW6J720_STRWE</name>
<dbReference type="PANTHER" id="PTHR43003:SF6">
    <property type="entry name" value="DNA GLYCOSYLASE"/>
    <property type="match status" value="1"/>
</dbReference>
<evidence type="ECO:0000256" key="1">
    <source>
        <dbReference type="ARBA" id="ARBA00022763"/>
    </source>
</evidence>
<feature type="compositionally biased region" description="Low complexity" evidence="3">
    <location>
        <begin position="28"/>
        <end position="42"/>
    </location>
</feature>
<protein>
    <submittedName>
        <fullName evidence="4">DNA-3-methyladenine glycosylase 2 family protein</fullName>
    </submittedName>
</protein>
<comment type="caution">
    <text evidence="4">The sequence shown here is derived from an EMBL/GenBank/DDBJ whole genome shotgun (WGS) entry which is preliminary data.</text>
</comment>
<gene>
    <name evidence="4" type="ORF">ACFQ63_37400</name>
</gene>
<dbReference type="InterPro" id="IPR051912">
    <property type="entry name" value="Alkylbase_DNA_Glycosylase/TA"/>
</dbReference>
<keyword evidence="5" id="KW-1185">Reference proteome</keyword>
<dbReference type="PANTHER" id="PTHR43003">
    <property type="entry name" value="DNA-3-METHYLADENINE GLYCOSYLASE"/>
    <property type="match status" value="1"/>
</dbReference>
<dbReference type="SUPFAM" id="SSF48150">
    <property type="entry name" value="DNA-glycosylase"/>
    <property type="match status" value="1"/>
</dbReference>
<keyword evidence="2" id="KW-0234">DNA repair</keyword>
<evidence type="ECO:0000256" key="3">
    <source>
        <dbReference type="SAM" id="MobiDB-lite"/>
    </source>
</evidence>
<dbReference type="Gene3D" id="1.10.340.30">
    <property type="entry name" value="Hypothetical protein, domain 2"/>
    <property type="match status" value="1"/>
</dbReference>
<reference evidence="4 5" key="1">
    <citation type="submission" date="2024-09" db="EMBL/GenBank/DDBJ databases">
        <title>The Natural Products Discovery Center: Release of the First 8490 Sequenced Strains for Exploring Actinobacteria Biosynthetic Diversity.</title>
        <authorList>
            <person name="Kalkreuter E."/>
            <person name="Kautsar S.A."/>
            <person name="Yang D."/>
            <person name="Bader C.D."/>
            <person name="Teijaro C.N."/>
            <person name="Fluegel L."/>
            <person name="Davis C.M."/>
            <person name="Simpson J.R."/>
            <person name="Lauterbach L."/>
            <person name="Steele A.D."/>
            <person name="Gui C."/>
            <person name="Meng S."/>
            <person name="Li G."/>
            <person name="Viehrig K."/>
            <person name="Ye F."/>
            <person name="Su P."/>
            <person name="Kiefer A.F."/>
            <person name="Nichols A."/>
            <person name="Cepeda A.J."/>
            <person name="Yan W."/>
            <person name="Fan B."/>
            <person name="Jiang Y."/>
            <person name="Adhikari A."/>
            <person name="Zheng C.-J."/>
            <person name="Schuster L."/>
            <person name="Cowan T.M."/>
            <person name="Smanski M.J."/>
            <person name="Chevrette M.G."/>
            <person name="De Carvalho L.P.S."/>
            <person name="Shen B."/>
        </authorList>
    </citation>
    <scope>NUCLEOTIDE SEQUENCE [LARGE SCALE GENOMIC DNA]</scope>
    <source>
        <strain evidence="4 5">NPDC056472</strain>
    </source>
</reference>
<dbReference type="InterPro" id="IPR011257">
    <property type="entry name" value="DNA_glycosylase"/>
</dbReference>
<evidence type="ECO:0000313" key="5">
    <source>
        <dbReference type="Proteomes" id="UP001600424"/>
    </source>
</evidence>
<sequence length="353" mass="38221">MAGRFHPKPTRTTIRGGHIPVPTPQPPAQGQAQPEGQAQPLGHTQAARQPQWQAQTQPHPTDPDLALTLGPLRRGPSDPTFRTTPDGSIWRATRTPDGPGTLRVRTAAGGGIEAEAWGPGAEWLRETLPALLGAEDDPTAFVPRHKLLLATYRRRPGLRLTRTGLVLESLIPSILEQKVTTHEAYGAWRVLVRKYGEPAPGPAPEGMFVMPDARTWTQIPSWEWHRANVDGKRSATIVRAARVAARLEEAARMDGPAARARLELIPGIGPWTSAETVQRSNGAADEVTTGDLHLPGIVGWALAGDRTADDATMLALLEPYAGQRHRAARLILLSGRVPPRRAPRRTPGNITAL</sequence>